<evidence type="ECO:0000313" key="3">
    <source>
        <dbReference type="Proteomes" id="UP000887013"/>
    </source>
</evidence>
<feature type="region of interest" description="Disordered" evidence="1">
    <location>
        <begin position="1"/>
        <end position="21"/>
    </location>
</feature>
<dbReference type="Proteomes" id="UP000887013">
    <property type="component" value="Unassembled WGS sequence"/>
</dbReference>
<organism evidence="2 3">
    <name type="scientific">Nephila pilipes</name>
    <name type="common">Giant wood spider</name>
    <name type="synonym">Nephila maculata</name>
    <dbReference type="NCBI Taxonomy" id="299642"/>
    <lineage>
        <taxon>Eukaryota</taxon>
        <taxon>Metazoa</taxon>
        <taxon>Ecdysozoa</taxon>
        <taxon>Arthropoda</taxon>
        <taxon>Chelicerata</taxon>
        <taxon>Arachnida</taxon>
        <taxon>Araneae</taxon>
        <taxon>Araneomorphae</taxon>
        <taxon>Entelegynae</taxon>
        <taxon>Araneoidea</taxon>
        <taxon>Nephilidae</taxon>
        <taxon>Nephila</taxon>
    </lineage>
</organism>
<keyword evidence="3" id="KW-1185">Reference proteome</keyword>
<comment type="caution">
    <text evidence="2">The sequence shown here is derived from an EMBL/GenBank/DDBJ whole genome shotgun (WGS) entry which is preliminary data.</text>
</comment>
<dbReference type="AlphaFoldDB" id="A0A8X6PI49"/>
<name>A0A8X6PI49_NEPPI</name>
<reference evidence="2" key="1">
    <citation type="submission" date="2020-08" db="EMBL/GenBank/DDBJ databases">
        <title>Multicomponent nature underlies the extraordinary mechanical properties of spider dragline silk.</title>
        <authorList>
            <person name="Kono N."/>
            <person name="Nakamura H."/>
            <person name="Mori M."/>
            <person name="Yoshida Y."/>
            <person name="Ohtoshi R."/>
            <person name="Malay A.D."/>
            <person name="Moran D.A.P."/>
            <person name="Tomita M."/>
            <person name="Numata K."/>
            <person name="Arakawa K."/>
        </authorList>
    </citation>
    <scope>NUCLEOTIDE SEQUENCE</scope>
</reference>
<proteinExistence type="predicted"/>
<protein>
    <submittedName>
        <fullName evidence="2">Uncharacterized protein</fullName>
    </submittedName>
</protein>
<dbReference type="EMBL" id="BMAW01116192">
    <property type="protein sequence ID" value="GFT69592.1"/>
    <property type="molecule type" value="Genomic_DNA"/>
</dbReference>
<gene>
    <name evidence="2" type="ORF">NPIL_695391</name>
</gene>
<accession>A0A8X6PI49</accession>
<evidence type="ECO:0000256" key="1">
    <source>
        <dbReference type="SAM" id="MobiDB-lite"/>
    </source>
</evidence>
<sequence length="92" mass="10661">MAITSKSEESPLPYPNTRGDKPKMINEIANFIRINVLYSSPPMETTRRDVNIYDRNLWLRGLHLIKVEGSTGSVIFSTDISRYYCVRSRNYC</sequence>
<evidence type="ECO:0000313" key="2">
    <source>
        <dbReference type="EMBL" id="GFT69592.1"/>
    </source>
</evidence>